<reference evidence="3" key="1">
    <citation type="journal article" date="2014" name="Int. J. Syst. Evol. Microbiol.">
        <title>Complete genome sequence of Corynebacterium casei LMG S-19264T (=DSM 44701T), isolated from a smear-ripened cheese.</title>
        <authorList>
            <consortium name="US DOE Joint Genome Institute (JGI-PGF)"/>
            <person name="Walter F."/>
            <person name="Albersmeier A."/>
            <person name="Kalinowski J."/>
            <person name="Ruckert C."/>
        </authorList>
    </citation>
    <scope>NUCLEOTIDE SEQUENCE</scope>
    <source>
        <strain evidence="3">CGMCC 4.5737</strain>
    </source>
</reference>
<accession>A0A8J3C979</accession>
<dbReference type="EMBL" id="BMMK01000014">
    <property type="protein sequence ID" value="GGM58472.1"/>
    <property type="molecule type" value="Genomic_DNA"/>
</dbReference>
<dbReference type="SUPFAM" id="SSF52038">
    <property type="entry name" value="Barstar-related"/>
    <property type="match status" value="1"/>
</dbReference>
<evidence type="ECO:0000313" key="4">
    <source>
        <dbReference type="Proteomes" id="UP000637578"/>
    </source>
</evidence>
<comment type="caution">
    <text evidence="3">The sequence shown here is derived from an EMBL/GenBank/DDBJ whole genome shotgun (WGS) entry which is preliminary data.</text>
</comment>
<organism evidence="3 4">
    <name type="scientific">Longimycelium tulufanense</name>
    <dbReference type="NCBI Taxonomy" id="907463"/>
    <lineage>
        <taxon>Bacteria</taxon>
        <taxon>Bacillati</taxon>
        <taxon>Actinomycetota</taxon>
        <taxon>Actinomycetes</taxon>
        <taxon>Pseudonocardiales</taxon>
        <taxon>Pseudonocardiaceae</taxon>
        <taxon>Longimycelium</taxon>
    </lineage>
</organism>
<dbReference type="InterPro" id="IPR000468">
    <property type="entry name" value="Barstar"/>
</dbReference>
<evidence type="ECO:0000259" key="2">
    <source>
        <dbReference type="Pfam" id="PF01337"/>
    </source>
</evidence>
<feature type="domain" description="Barstar (barnase inhibitor)" evidence="2">
    <location>
        <begin position="149"/>
        <end position="230"/>
    </location>
</feature>
<dbReference type="AlphaFoldDB" id="A0A8J3C979"/>
<dbReference type="Gene3D" id="3.30.370.10">
    <property type="entry name" value="Barstar-like"/>
    <property type="match status" value="1"/>
</dbReference>
<protein>
    <recommendedName>
        <fullName evidence="2">Barstar (barnase inhibitor) domain-containing protein</fullName>
    </recommendedName>
</protein>
<name>A0A8J3C979_9PSEU</name>
<evidence type="ECO:0000256" key="1">
    <source>
        <dbReference type="ARBA" id="ARBA00006845"/>
    </source>
</evidence>
<dbReference type="InterPro" id="IPR035905">
    <property type="entry name" value="Barstar-like_sf"/>
</dbReference>
<proteinExistence type="inferred from homology"/>
<dbReference type="Proteomes" id="UP000637578">
    <property type="component" value="Unassembled WGS sequence"/>
</dbReference>
<keyword evidence="4" id="KW-1185">Reference proteome</keyword>
<dbReference type="Pfam" id="PF01337">
    <property type="entry name" value="Barstar"/>
    <property type="match status" value="1"/>
</dbReference>
<evidence type="ECO:0000313" key="3">
    <source>
        <dbReference type="EMBL" id="GGM58472.1"/>
    </source>
</evidence>
<comment type="similarity">
    <text evidence="1">Belongs to the barstar family.</text>
</comment>
<sequence>MGGGGREQDSRIISSDHDLDEWTFTLTGFTPVPPFQSPGGEGGAAGTALDSLEVQVLGGHGEVLGAYSAWNAELTRLDEDRRQITCATALLPHRDAQPVWELWRQGGPQQKNLWTELPSGRRAGWLQVVALSAFATSGAARPKTPTSEIVLNGEHIVDLDSFYLAIGEAVNGPGGYFGWNLDSLTDCLHGGWGARAAPRIRWENFTDTQRHLTQSTLDSLLSVISDRTSEVELR</sequence>
<reference evidence="3" key="2">
    <citation type="submission" date="2020-09" db="EMBL/GenBank/DDBJ databases">
        <authorList>
            <person name="Sun Q."/>
            <person name="Zhou Y."/>
        </authorList>
    </citation>
    <scope>NUCLEOTIDE SEQUENCE</scope>
    <source>
        <strain evidence="3">CGMCC 4.5737</strain>
    </source>
</reference>
<gene>
    <name evidence="3" type="ORF">GCM10012275_32120</name>
</gene>